<keyword evidence="1" id="KW-0174">Coenzyme M biosynthesis</keyword>
<dbReference type="AlphaFoldDB" id="A0A7Z7FDM6"/>
<keyword evidence="2" id="KW-0210">Decarboxylase</keyword>
<dbReference type="PROSITE" id="PS00187">
    <property type="entry name" value="TPP_ENZYMES"/>
    <property type="match status" value="1"/>
</dbReference>
<keyword evidence="9" id="KW-1185">Reference proteome</keyword>
<keyword evidence="8" id="KW-0670">Pyruvate</keyword>
<proteinExistence type="predicted"/>
<dbReference type="GO" id="GO:0050545">
    <property type="term" value="F:sulfopyruvate decarboxylase activity"/>
    <property type="evidence" value="ECO:0007669"/>
    <property type="project" value="UniProtKB-EC"/>
</dbReference>
<evidence type="ECO:0000313" key="9">
    <source>
        <dbReference type="Proteomes" id="UP000199259"/>
    </source>
</evidence>
<dbReference type="InterPro" id="IPR022494">
    <property type="entry name" value="Sulfopyruvate_deCO2ase_bsu"/>
</dbReference>
<dbReference type="PANTHER" id="PTHR42818:SF1">
    <property type="entry name" value="SULFOPYRUVATE DECARBOXYLASE"/>
    <property type="match status" value="1"/>
</dbReference>
<dbReference type="Gene3D" id="3.40.50.970">
    <property type="match status" value="1"/>
</dbReference>
<evidence type="ECO:0000256" key="4">
    <source>
        <dbReference type="ARBA" id="ARBA00023239"/>
    </source>
</evidence>
<dbReference type="PANTHER" id="PTHR42818">
    <property type="entry name" value="SULFOPYRUVATE DECARBOXYLASE SUBUNIT ALPHA"/>
    <property type="match status" value="1"/>
</dbReference>
<keyword evidence="3" id="KW-0786">Thiamine pyrophosphate</keyword>
<dbReference type="Proteomes" id="UP000199259">
    <property type="component" value="Unassembled WGS sequence"/>
</dbReference>
<comment type="catalytic activity">
    <reaction evidence="6">
        <text>3-sulfopyruvate + H(+) = sulfoacetaldehyde + CO2</text>
        <dbReference type="Rhea" id="RHEA:20948"/>
        <dbReference type="ChEBI" id="CHEBI:15378"/>
        <dbReference type="ChEBI" id="CHEBI:16526"/>
        <dbReference type="ChEBI" id="CHEBI:57940"/>
        <dbReference type="ChEBI" id="CHEBI:58246"/>
        <dbReference type="EC" id="4.1.1.79"/>
    </reaction>
</comment>
<dbReference type="SUPFAM" id="SSF52518">
    <property type="entry name" value="Thiamin diphosphate-binding fold (THDP-binding)"/>
    <property type="match status" value="1"/>
</dbReference>
<dbReference type="EMBL" id="FNCA01000002">
    <property type="protein sequence ID" value="SDF51990.1"/>
    <property type="molecule type" value="Genomic_DNA"/>
</dbReference>
<dbReference type="CDD" id="cd03372">
    <property type="entry name" value="TPP_ComE"/>
    <property type="match status" value="1"/>
</dbReference>
<dbReference type="Pfam" id="PF02775">
    <property type="entry name" value="TPP_enzyme_C"/>
    <property type="match status" value="1"/>
</dbReference>
<dbReference type="GO" id="GO:0000287">
    <property type="term" value="F:magnesium ion binding"/>
    <property type="evidence" value="ECO:0007669"/>
    <property type="project" value="InterPro"/>
</dbReference>
<comment type="caution">
    <text evidence="8">The sequence shown here is derived from an EMBL/GenBank/DDBJ whole genome shotgun (WGS) entry which is preliminary data.</text>
</comment>
<dbReference type="NCBIfam" id="TIGR03846">
    <property type="entry name" value="sulfopy_beta"/>
    <property type="match status" value="1"/>
</dbReference>
<dbReference type="GO" id="GO:0030976">
    <property type="term" value="F:thiamine pyrophosphate binding"/>
    <property type="evidence" value="ECO:0007669"/>
    <property type="project" value="InterPro"/>
</dbReference>
<evidence type="ECO:0000256" key="6">
    <source>
        <dbReference type="ARBA" id="ARBA00048551"/>
    </source>
</evidence>
<dbReference type="GO" id="GO:0019295">
    <property type="term" value="P:coenzyme M biosynthetic process"/>
    <property type="evidence" value="ECO:0007669"/>
    <property type="project" value="UniProtKB-KW"/>
</dbReference>
<gene>
    <name evidence="8" type="ORF">SAMN04488589_0769</name>
</gene>
<organism evidence="8 9">
    <name type="scientific">Methanolobus vulcani</name>
    <dbReference type="NCBI Taxonomy" id="38026"/>
    <lineage>
        <taxon>Archaea</taxon>
        <taxon>Methanobacteriati</taxon>
        <taxon>Methanobacteriota</taxon>
        <taxon>Stenosarchaea group</taxon>
        <taxon>Methanomicrobia</taxon>
        <taxon>Methanosarcinales</taxon>
        <taxon>Methanosarcinaceae</taxon>
        <taxon>Methanolobus</taxon>
    </lineage>
</organism>
<reference evidence="8 9" key="1">
    <citation type="submission" date="2016-10" db="EMBL/GenBank/DDBJ databases">
        <authorList>
            <person name="Varghese N."/>
            <person name="Submissions S."/>
        </authorList>
    </citation>
    <scope>NUCLEOTIDE SEQUENCE [LARGE SCALE GENOMIC DNA]</scope>
    <source>
        <strain evidence="8 9">PL 12/M</strain>
    </source>
</reference>
<dbReference type="OrthoDB" id="77140at2157"/>
<sequence length="187" mass="19581">MKRIDAINEIAAKVKESGALLIGNIGIPCKEIHHVCDIPTNFYMLGSMGLASSIGLGLALARPDKKVVAIDGDGSILMNMGTLATIATQSPENYLLVIVDNGAYGSTGNQPTATSVVTDLAAVARGAGNRDVLEVSTPEGLRDVLKKTEKGIIVVKAEPGNTDAPVIEMTPEGIIKRFMDISSQPSH</sequence>
<dbReference type="EC" id="4.1.1.79" evidence="5"/>
<evidence type="ECO:0000256" key="3">
    <source>
        <dbReference type="ARBA" id="ARBA00023052"/>
    </source>
</evidence>
<dbReference type="InterPro" id="IPR029061">
    <property type="entry name" value="THDP-binding"/>
</dbReference>
<name>A0A7Z7FDM6_9EURY</name>
<evidence type="ECO:0000256" key="1">
    <source>
        <dbReference type="ARBA" id="ARBA00022545"/>
    </source>
</evidence>
<evidence type="ECO:0000256" key="2">
    <source>
        <dbReference type="ARBA" id="ARBA00022793"/>
    </source>
</evidence>
<dbReference type="InterPro" id="IPR051818">
    <property type="entry name" value="TPP_dependent_decarboxylase"/>
</dbReference>
<accession>A0A7Z7FDM6</accession>
<feature type="domain" description="Thiamine pyrophosphate enzyme TPP-binding" evidence="7">
    <location>
        <begin position="42"/>
        <end position="149"/>
    </location>
</feature>
<dbReference type="InterPro" id="IPR011766">
    <property type="entry name" value="TPP_enzyme_TPP-bd"/>
</dbReference>
<evidence type="ECO:0000256" key="5">
    <source>
        <dbReference type="ARBA" id="ARBA00038875"/>
    </source>
</evidence>
<evidence type="ECO:0000259" key="7">
    <source>
        <dbReference type="Pfam" id="PF02775"/>
    </source>
</evidence>
<evidence type="ECO:0000313" key="8">
    <source>
        <dbReference type="EMBL" id="SDF51990.1"/>
    </source>
</evidence>
<keyword evidence="4" id="KW-0456">Lyase</keyword>
<dbReference type="InterPro" id="IPR000399">
    <property type="entry name" value="TPP-bd_CS"/>
</dbReference>
<protein>
    <recommendedName>
        <fullName evidence="5">sulfopyruvate decarboxylase</fullName>
        <ecNumber evidence="5">4.1.1.79</ecNumber>
    </recommendedName>
</protein>